<dbReference type="Proteomes" id="UP000598146">
    <property type="component" value="Unassembled WGS sequence"/>
</dbReference>
<protein>
    <submittedName>
        <fullName evidence="1">Alpha/beta fold hydrolase</fullName>
    </submittedName>
</protein>
<evidence type="ECO:0000313" key="1">
    <source>
        <dbReference type="EMBL" id="MBG0568436.1"/>
    </source>
</evidence>
<comment type="caution">
    <text evidence="1">The sequence shown here is derived from an EMBL/GenBank/DDBJ whole genome shotgun (WGS) entry which is preliminary data.</text>
</comment>
<keyword evidence="2" id="KW-1185">Reference proteome</keyword>
<dbReference type="Gene3D" id="3.40.50.1820">
    <property type="entry name" value="alpha/beta hydrolase"/>
    <property type="match status" value="1"/>
</dbReference>
<dbReference type="InterPro" id="IPR029058">
    <property type="entry name" value="AB_hydrolase_fold"/>
</dbReference>
<organism evidence="1 2">
    <name type="scientific">Actinoplanes aureus</name>
    <dbReference type="NCBI Taxonomy" id="2792083"/>
    <lineage>
        <taxon>Bacteria</taxon>
        <taxon>Bacillati</taxon>
        <taxon>Actinomycetota</taxon>
        <taxon>Actinomycetes</taxon>
        <taxon>Micromonosporales</taxon>
        <taxon>Micromonosporaceae</taxon>
        <taxon>Actinoplanes</taxon>
    </lineage>
</organism>
<reference evidence="1" key="1">
    <citation type="submission" date="2020-11" db="EMBL/GenBank/DDBJ databases">
        <title>Isolation and identification of active actinomycetes.</title>
        <authorList>
            <person name="Sun X."/>
        </authorList>
    </citation>
    <scope>NUCLEOTIDE SEQUENCE</scope>
    <source>
        <strain evidence="1">NEAU-A11</strain>
    </source>
</reference>
<accession>A0A931CL64</accession>
<dbReference type="AlphaFoldDB" id="A0A931CL64"/>
<gene>
    <name evidence="1" type="ORF">I4J89_44135</name>
</gene>
<keyword evidence="1" id="KW-0378">Hydrolase</keyword>
<evidence type="ECO:0000313" key="2">
    <source>
        <dbReference type="Proteomes" id="UP000598146"/>
    </source>
</evidence>
<dbReference type="EMBL" id="JADQTO010000038">
    <property type="protein sequence ID" value="MBG0568436.1"/>
    <property type="molecule type" value="Genomic_DNA"/>
</dbReference>
<dbReference type="RefSeq" id="WP_196420210.1">
    <property type="nucleotide sequence ID" value="NZ_JADQTO010000038.1"/>
</dbReference>
<dbReference type="GO" id="GO:0016787">
    <property type="term" value="F:hydrolase activity"/>
    <property type="evidence" value="ECO:0007669"/>
    <property type="project" value="UniProtKB-KW"/>
</dbReference>
<name>A0A931CL64_9ACTN</name>
<dbReference type="SUPFAM" id="SSF53474">
    <property type="entry name" value="alpha/beta-Hydrolases"/>
    <property type="match status" value="1"/>
</dbReference>
<proteinExistence type="predicted"/>
<sequence>MPDGSTRESTLSRTLLFVHGTGTRAERYAETLTAIQAKIAERKIDADLRGCYWGDAVGARLNLGGTSIPRYAETGGSVPDGMLALWSVLYTDPWYQLRLLRRHTTGGIGNLGEESPADLLREQVSEFHPSAEMRDQLVAAGLSGEFDQALAALRAAPEFEQAIRTAPADPVDHRAAIARALIAYASVAATEAGRPQIDGGVRDALVTRLGDELDAYVMSVKSTLLAPVLHLATRKITSDRGAITDGAGPFAGDVLRFLARGDEARTFLRAAIDDIGGDVYLLAHSLGGVMSVDLLVREVPPNVRGLITIGSQAPFLYEIGALPALAQPEPLTEDFPAWLNIYDPKDPLSYVGREVFGTTVTDVRVDNGQPFPQSHSAYWSNSEVWAAVAAFLR</sequence>